<evidence type="ECO:0008006" key="4">
    <source>
        <dbReference type="Google" id="ProtNLM"/>
    </source>
</evidence>
<evidence type="ECO:0000256" key="1">
    <source>
        <dbReference type="SAM" id="MobiDB-lite"/>
    </source>
</evidence>
<protein>
    <recommendedName>
        <fullName evidence="4">DUF393 domain-containing protein</fullName>
    </recommendedName>
</protein>
<keyword evidence="3" id="KW-1185">Reference proteome</keyword>
<gene>
    <name evidence="2" type="ORF">SAMN05421757_1014</name>
</gene>
<dbReference type="AlphaFoldDB" id="A0A239BYZ0"/>
<name>A0A239BYZ0_9RHOB</name>
<dbReference type="Proteomes" id="UP000198426">
    <property type="component" value="Unassembled WGS sequence"/>
</dbReference>
<organism evidence="2 3">
    <name type="scientific">Tropicimonas sediminicola</name>
    <dbReference type="NCBI Taxonomy" id="1031541"/>
    <lineage>
        <taxon>Bacteria</taxon>
        <taxon>Pseudomonadati</taxon>
        <taxon>Pseudomonadota</taxon>
        <taxon>Alphaproteobacteria</taxon>
        <taxon>Rhodobacterales</taxon>
        <taxon>Roseobacteraceae</taxon>
        <taxon>Tropicimonas</taxon>
    </lineage>
</organism>
<reference evidence="2 3" key="1">
    <citation type="submission" date="2017-06" db="EMBL/GenBank/DDBJ databases">
        <authorList>
            <person name="Kim H.J."/>
            <person name="Triplett B.A."/>
        </authorList>
    </citation>
    <scope>NUCLEOTIDE SEQUENCE [LARGE SCALE GENOMIC DNA]</scope>
    <source>
        <strain evidence="2 3">DSM 29339</strain>
    </source>
</reference>
<accession>A0A239BYZ0</accession>
<evidence type="ECO:0000313" key="2">
    <source>
        <dbReference type="EMBL" id="SNS13217.1"/>
    </source>
</evidence>
<evidence type="ECO:0000313" key="3">
    <source>
        <dbReference type="Proteomes" id="UP000198426"/>
    </source>
</evidence>
<dbReference type="Pfam" id="PF04134">
    <property type="entry name" value="DCC1-like"/>
    <property type="match status" value="1"/>
</dbReference>
<dbReference type="GO" id="GO:0015035">
    <property type="term" value="F:protein-disulfide reductase activity"/>
    <property type="evidence" value="ECO:0007669"/>
    <property type="project" value="InterPro"/>
</dbReference>
<proteinExistence type="predicted"/>
<dbReference type="EMBL" id="FZOY01000001">
    <property type="protein sequence ID" value="SNS13217.1"/>
    <property type="molecule type" value="Genomic_DNA"/>
</dbReference>
<dbReference type="InterPro" id="IPR007263">
    <property type="entry name" value="DCC1-like"/>
</dbReference>
<feature type="region of interest" description="Disordered" evidence="1">
    <location>
        <begin position="1"/>
        <end position="20"/>
    </location>
</feature>
<sequence>MHFIDVSDETATTGPDPDRTAAMQRFHVRRTDGTLLSGAAAFAEIWSMLPGWRIAGRLARTWPVSVFLEIGYRAFLPVRPAISRLARRIMGRGRGAQ</sequence>